<proteinExistence type="predicted"/>
<protein>
    <submittedName>
        <fullName evidence="1">Uncharacterized protein</fullName>
    </submittedName>
</protein>
<dbReference type="AlphaFoldDB" id="A0A6C0BFP5"/>
<name>A0A6C0BFP5_9ZZZZ</name>
<sequence>MQNTSYNKYNKTMDTIRQLLQHTTPHTVIEWEITTGAFANSLIISCFVPSSSCDEVLDLYQAIIDMSCNVLISNDQCLEKLFIEISCKANYVDALPSIAYMCDVERITDTLIKLRLYDAREDDTKERFIQVGSSRII</sequence>
<organism evidence="1">
    <name type="scientific">viral metagenome</name>
    <dbReference type="NCBI Taxonomy" id="1070528"/>
    <lineage>
        <taxon>unclassified sequences</taxon>
        <taxon>metagenomes</taxon>
        <taxon>organismal metagenomes</taxon>
    </lineage>
</organism>
<dbReference type="EMBL" id="MN739147">
    <property type="protein sequence ID" value="QHS90802.1"/>
    <property type="molecule type" value="Genomic_DNA"/>
</dbReference>
<accession>A0A6C0BFP5</accession>
<reference evidence="1" key="1">
    <citation type="journal article" date="2020" name="Nature">
        <title>Giant virus diversity and host interactions through global metagenomics.</title>
        <authorList>
            <person name="Schulz F."/>
            <person name="Roux S."/>
            <person name="Paez-Espino D."/>
            <person name="Jungbluth S."/>
            <person name="Walsh D.A."/>
            <person name="Denef V.J."/>
            <person name="McMahon K.D."/>
            <person name="Konstantinidis K.T."/>
            <person name="Eloe-Fadrosh E.A."/>
            <person name="Kyrpides N.C."/>
            <person name="Woyke T."/>
        </authorList>
    </citation>
    <scope>NUCLEOTIDE SEQUENCE</scope>
    <source>
        <strain evidence="1">GVMAG-M-3300010354-11</strain>
    </source>
</reference>
<evidence type="ECO:0000313" key="1">
    <source>
        <dbReference type="EMBL" id="QHS90802.1"/>
    </source>
</evidence>